<dbReference type="Pfam" id="PF00081">
    <property type="entry name" value="Sod_Fe_N"/>
    <property type="match status" value="1"/>
</dbReference>
<keyword evidence="9" id="KW-1185">Reference proteome</keyword>
<dbReference type="PANTHER" id="PTHR43595:SF2">
    <property type="entry name" value="SMALL RIBOSOMAL SUBUNIT PROTEIN MS42"/>
    <property type="match status" value="1"/>
</dbReference>
<evidence type="ECO:0000259" key="6">
    <source>
        <dbReference type="Pfam" id="PF00081"/>
    </source>
</evidence>
<dbReference type="SUPFAM" id="SSF54719">
    <property type="entry name" value="Fe,Mn superoxide dismutase (SOD), C-terminal domain"/>
    <property type="match status" value="1"/>
</dbReference>
<dbReference type="Gene3D" id="1.10.287.990">
    <property type="entry name" value="Fe,Mn superoxide dismutase (SOD) domain"/>
    <property type="match status" value="1"/>
</dbReference>
<dbReference type="EMBL" id="CP081495">
    <property type="protein sequence ID" value="UYW01836.1"/>
    <property type="molecule type" value="Genomic_DNA"/>
</dbReference>
<dbReference type="RefSeq" id="WP_264434310.1">
    <property type="nucleotide sequence ID" value="NZ_CP081495.1"/>
</dbReference>
<dbReference type="InterPro" id="IPR019831">
    <property type="entry name" value="Mn/Fe_SOD_N"/>
</dbReference>
<protein>
    <recommendedName>
        <fullName evidence="2 5">Superoxide dismutase</fullName>
        <ecNumber evidence="2 5">1.15.1.1</ecNumber>
    </recommendedName>
</protein>
<organism evidence="8 9">
    <name type="scientific">Flavobacterium agricola</name>
    <dbReference type="NCBI Taxonomy" id="2870839"/>
    <lineage>
        <taxon>Bacteria</taxon>
        <taxon>Pseudomonadati</taxon>
        <taxon>Bacteroidota</taxon>
        <taxon>Flavobacteriia</taxon>
        <taxon>Flavobacteriales</taxon>
        <taxon>Flavobacteriaceae</taxon>
        <taxon>Flavobacterium</taxon>
    </lineage>
</organism>
<reference evidence="8" key="1">
    <citation type="submission" date="2021-08" db="EMBL/GenBank/DDBJ databases">
        <title>Flavobacterium sp. strain CC-SYL302.</title>
        <authorList>
            <person name="Lin S.-Y."/>
            <person name="Lee T.-H."/>
            <person name="Young C.-C."/>
        </authorList>
    </citation>
    <scope>NUCLEOTIDE SEQUENCE</scope>
    <source>
        <strain evidence="8">CC-SYL302</strain>
    </source>
</reference>
<comment type="function">
    <text evidence="5">Destroys radicals which are normally produced within the cells and which are toxic to biological systems.</text>
</comment>
<dbReference type="PROSITE" id="PS00088">
    <property type="entry name" value="SOD_MN"/>
    <property type="match status" value="1"/>
</dbReference>
<dbReference type="PANTHER" id="PTHR43595">
    <property type="entry name" value="37S RIBOSOMAL PROTEIN S26, MITOCHONDRIAL"/>
    <property type="match status" value="1"/>
</dbReference>
<accession>A0ABY6M3P5</accession>
<evidence type="ECO:0000313" key="8">
    <source>
        <dbReference type="EMBL" id="UYW01836.1"/>
    </source>
</evidence>
<dbReference type="PRINTS" id="PR01703">
    <property type="entry name" value="MNSODISMTASE"/>
</dbReference>
<evidence type="ECO:0000256" key="1">
    <source>
        <dbReference type="ARBA" id="ARBA00008714"/>
    </source>
</evidence>
<dbReference type="Pfam" id="PF02777">
    <property type="entry name" value="Sod_Fe_C"/>
    <property type="match status" value="1"/>
</dbReference>
<gene>
    <name evidence="8" type="ORF">K5I29_02645</name>
</gene>
<dbReference type="InterPro" id="IPR019832">
    <property type="entry name" value="Mn/Fe_SOD_C"/>
</dbReference>
<dbReference type="InterPro" id="IPR001189">
    <property type="entry name" value="Mn/Fe_SOD"/>
</dbReference>
<dbReference type="EC" id="1.15.1.1" evidence="2 5"/>
<name>A0ABY6M3P5_9FLAO</name>
<evidence type="ECO:0000259" key="7">
    <source>
        <dbReference type="Pfam" id="PF02777"/>
    </source>
</evidence>
<comment type="catalytic activity">
    <reaction evidence="5">
        <text>2 superoxide + 2 H(+) = H2O2 + O2</text>
        <dbReference type="Rhea" id="RHEA:20696"/>
        <dbReference type="ChEBI" id="CHEBI:15378"/>
        <dbReference type="ChEBI" id="CHEBI:15379"/>
        <dbReference type="ChEBI" id="CHEBI:16240"/>
        <dbReference type="ChEBI" id="CHEBI:18421"/>
        <dbReference type="EC" id="1.15.1.1"/>
    </reaction>
</comment>
<proteinExistence type="inferred from homology"/>
<feature type="domain" description="Manganese/iron superoxide dismutase N-terminal" evidence="6">
    <location>
        <begin position="53"/>
        <end position="136"/>
    </location>
</feature>
<keyword evidence="3 5" id="KW-0479">Metal-binding</keyword>
<dbReference type="InterPro" id="IPR019833">
    <property type="entry name" value="Mn/Fe_SOD_BS"/>
</dbReference>
<comment type="similarity">
    <text evidence="1 5">Belongs to the iron/manganese superoxide dismutase family.</text>
</comment>
<evidence type="ECO:0000256" key="4">
    <source>
        <dbReference type="ARBA" id="ARBA00023002"/>
    </source>
</evidence>
<evidence type="ECO:0000256" key="2">
    <source>
        <dbReference type="ARBA" id="ARBA00012682"/>
    </source>
</evidence>
<sequence length="254" mass="28327">MKKTILTTSLLSLFLLSCNENKNLQEVAIADATEQTSEVKSYPDPAEVKADGKFQMQGLKYGYSDLNKAIDPETVFIHYSKHHLGYANNLNKAIAGTPQENQTIEEILVGLDVNNATLRNNAGGYYNHNLYWDVLSPTPHEASKEFDEAVKATFGSKDELVKQLKDAAAKQFGSGWSWLVVTPEGKLAVTATANQDNPLMPNAAVKGTPIFGIDVWEHAYYLNYQNKRADYLDEIFNIVDWEIVSENYAKALTK</sequence>
<dbReference type="InterPro" id="IPR036324">
    <property type="entry name" value="Mn/Fe_SOD_N_sf"/>
</dbReference>
<evidence type="ECO:0000313" key="9">
    <source>
        <dbReference type="Proteomes" id="UP001163328"/>
    </source>
</evidence>
<dbReference type="SUPFAM" id="SSF46609">
    <property type="entry name" value="Fe,Mn superoxide dismutase (SOD), N-terminal domain"/>
    <property type="match status" value="1"/>
</dbReference>
<dbReference type="PIRSF" id="PIRSF000349">
    <property type="entry name" value="SODismutase"/>
    <property type="match status" value="1"/>
</dbReference>
<feature type="domain" description="Manganese/iron superoxide dismutase C-terminal" evidence="7">
    <location>
        <begin position="144"/>
        <end position="246"/>
    </location>
</feature>
<evidence type="ECO:0000256" key="5">
    <source>
        <dbReference type="RuleBase" id="RU000414"/>
    </source>
</evidence>
<dbReference type="PROSITE" id="PS51257">
    <property type="entry name" value="PROKAR_LIPOPROTEIN"/>
    <property type="match status" value="1"/>
</dbReference>
<dbReference type="Gene3D" id="3.55.40.20">
    <property type="entry name" value="Iron/manganese superoxide dismutase, C-terminal domain"/>
    <property type="match status" value="1"/>
</dbReference>
<evidence type="ECO:0000256" key="3">
    <source>
        <dbReference type="ARBA" id="ARBA00022723"/>
    </source>
</evidence>
<keyword evidence="4 5" id="KW-0560">Oxidoreductase</keyword>
<dbReference type="Proteomes" id="UP001163328">
    <property type="component" value="Chromosome"/>
</dbReference>
<dbReference type="InterPro" id="IPR036314">
    <property type="entry name" value="SOD_C_sf"/>
</dbReference>